<dbReference type="eggNOG" id="KOG3270">
    <property type="taxonomic scope" value="Eukaryota"/>
</dbReference>
<dbReference type="InterPro" id="IPR009851">
    <property type="entry name" value="Mod_r"/>
</dbReference>
<dbReference type="GO" id="GO:0031902">
    <property type="term" value="C:late endosome membrane"/>
    <property type="evidence" value="ECO:0007669"/>
    <property type="project" value="UniProtKB-SubCell"/>
</dbReference>
<keyword evidence="5 7" id="KW-0653">Protein transport</keyword>
<dbReference type="InParanoid" id="H2YLN1"/>
<dbReference type="STRING" id="51511.ENSCSAVP00000006233"/>
<evidence type="ECO:0000256" key="1">
    <source>
        <dbReference type="ARBA" id="ARBA00004633"/>
    </source>
</evidence>
<evidence type="ECO:0000256" key="6">
    <source>
        <dbReference type="ARBA" id="ARBA00025010"/>
    </source>
</evidence>
<evidence type="ECO:0000256" key="5">
    <source>
        <dbReference type="ARBA" id="ARBA00022927"/>
    </source>
</evidence>
<accession>H2YLN1</accession>
<evidence type="ECO:0000259" key="10">
    <source>
        <dbReference type="PROSITE" id="PS51314"/>
    </source>
</evidence>
<evidence type="ECO:0000256" key="9">
    <source>
        <dbReference type="SAM" id="MobiDB-lite"/>
    </source>
</evidence>
<dbReference type="GO" id="GO:0006623">
    <property type="term" value="P:protein targeting to vacuole"/>
    <property type="evidence" value="ECO:0007669"/>
    <property type="project" value="TreeGrafter"/>
</dbReference>
<evidence type="ECO:0000256" key="4">
    <source>
        <dbReference type="ARBA" id="ARBA00022753"/>
    </source>
</evidence>
<feature type="compositionally biased region" description="Polar residues" evidence="9">
    <location>
        <begin position="199"/>
        <end position="248"/>
    </location>
</feature>
<proteinExistence type="inferred from homology"/>
<dbReference type="GO" id="GO:0043162">
    <property type="term" value="P:ubiquitin-dependent protein catabolic process via the multivesicular body sorting pathway"/>
    <property type="evidence" value="ECO:0007669"/>
    <property type="project" value="TreeGrafter"/>
</dbReference>
<feature type="coiled-coil region" evidence="8">
    <location>
        <begin position="85"/>
        <end position="146"/>
    </location>
</feature>
<dbReference type="GeneTree" id="ENSGT00950000183012"/>
<dbReference type="PANTHER" id="PTHR13678:SF27">
    <property type="entry name" value="LD45836P"/>
    <property type="match status" value="1"/>
</dbReference>
<dbReference type="Ensembl" id="ENSCSAVT00000006311.1">
    <property type="protein sequence ID" value="ENSCSAVP00000006233.1"/>
    <property type="gene ID" value="ENSCSAVG00000003720.1"/>
</dbReference>
<evidence type="ECO:0000313" key="11">
    <source>
        <dbReference type="Ensembl" id="ENSCSAVP00000006233.1"/>
    </source>
</evidence>
<dbReference type="FunCoup" id="H2YLN1">
    <property type="interactions" value="281"/>
</dbReference>
<protein>
    <recommendedName>
        <fullName evidence="10">VPS37 C-terminal domain-containing protein</fullName>
    </recommendedName>
</protein>
<comment type="function">
    <text evidence="6">Component of the ESCRT-I complex, a regulator of vesicular trafficking process. Required for the sorting of endocytic ubiquitinated cargos into multivesicular bodies. May be involved in cell growth and differentiation.</text>
</comment>
<sequence length="248" mass="28037">MSQWNYQYSGRSNRPAPNPQDDTDFSDLLEDASKDELQMLMDNENKIIEIVLDHEKIKKIKLDKELTQAANRSIADHNISKEPQLSQLRDALAEKYEKLKNLNDAFLLNQAKLESLQKDVNLETTLAVLQTTCAQTEEESEELAEEFFSGSLPITDFITMFKAKRTLAHNRHIKTDKMKELVLEVHRQSSTPSVPPRAPTSTPAYPGSTRSAPQSNPYPASYGSQQPSYPAGSYNQPSGQQYPGYSWK</sequence>
<evidence type="ECO:0000256" key="3">
    <source>
        <dbReference type="ARBA" id="ARBA00022448"/>
    </source>
</evidence>
<evidence type="ECO:0000256" key="2">
    <source>
        <dbReference type="ARBA" id="ARBA00007617"/>
    </source>
</evidence>
<dbReference type="PANTHER" id="PTHR13678">
    <property type="entry name" value="VACUOLAR PROTEIN SORTING-ASSOCIATED PROTEIN 37"/>
    <property type="match status" value="1"/>
</dbReference>
<organism evidence="11 12">
    <name type="scientific">Ciona savignyi</name>
    <name type="common">Pacific transparent sea squirt</name>
    <dbReference type="NCBI Taxonomy" id="51511"/>
    <lineage>
        <taxon>Eukaryota</taxon>
        <taxon>Metazoa</taxon>
        <taxon>Chordata</taxon>
        <taxon>Tunicata</taxon>
        <taxon>Ascidiacea</taxon>
        <taxon>Phlebobranchia</taxon>
        <taxon>Cionidae</taxon>
        <taxon>Ciona</taxon>
    </lineage>
</organism>
<reference evidence="11" key="2">
    <citation type="submission" date="2025-08" db="UniProtKB">
        <authorList>
            <consortium name="Ensembl"/>
        </authorList>
    </citation>
    <scope>IDENTIFICATION</scope>
</reference>
<keyword evidence="3 7" id="KW-0813">Transport</keyword>
<feature type="domain" description="VPS37 C-terminal" evidence="10">
    <location>
        <begin position="103"/>
        <end position="192"/>
    </location>
</feature>
<reference evidence="11" key="3">
    <citation type="submission" date="2025-09" db="UniProtKB">
        <authorList>
            <consortium name="Ensembl"/>
        </authorList>
    </citation>
    <scope>IDENTIFICATION</scope>
</reference>
<keyword evidence="8" id="KW-0175">Coiled coil</keyword>
<dbReference type="GO" id="GO:0006612">
    <property type="term" value="P:protein targeting to membrane"/>
    <property type="evidence" value="ECO:0007669"/>
    <property type="project" value="TreeGrafter"/>
</dbReference>
<name>H2YLN1_CIOSA</name>
<dbReference type="AlphaFoldDB" id="H2YLN1"/>
<keyword evidence="4" id="KW-0967">Endosome</keyword>
<keyword evidence="12" id="KW-1185">Reference proteome</keyword>
<dbReference type="Proteomes" id="UP000007875">
    <property type="component" value="Unassembled WGS sequence"/>
</dbReference>
<dbReference type="PROSITE" id="PS51314">
    <property type="entry name" value="VPS37_C"/>
    <property type="match status" value="1"/>
</dbReference>
<feature type="region of interest" description="Disordered" evidence="9">
    <location>
        <begin position="186"/>
        <end position="248"/>
    </location>
</feature>
<dbReference type="HOGENOM" id="CLU_067118_2_0_1"/>
<dbReference type="Pfam" id="PF07200">
    <property type="entry name" value="Mod_r"/>
    <property type="match status" value="1"/>
</dbReference>
<comment type="subcellular location">
    <subcellularLocation>
        <location evidence="1">Late endosome membrane</location>
        <topology evidence="1">Peripheral membrane protein</topology>
    </subcellularLocation>
</comment>
<dbReference type="OMA" id="AHNRHIK"/>
<evidence type="ECO:0000256" key="8">
    <source>
        <dbReference type="SAM" id="Coils"/>
    </source>
</evidence>
<comment type="similarity">
    <text evidence="2">Belongs to the VPS37 family.</text>
</comment>
<evidence type="ECO:0000256" key="7">
    <source>
        <dbReference type="PROSITE-ProRule" id="PRU00646"/>
    </source>
</evidence>
<evidence type="ECO:0000313" key="12">
    <source>
        <dbReference type="Proteomes" id="UP000007875"/>
    </source>
</evidence>
<feature type="compositionally biased region" description="Polar residues" evidence="9">
    <location>
        <begin position="1"/>
        <end position="12"/>
    </location>
</feature>
<dbReference type="GO" id="GO:0000813">
    <property type="term" value="C:ESCRT I complex"/>
    <property type="evidence" value="ECO:0007669"/>
    <property type="project" value="TreeGrafter"/>
</dbReference>
<feature type="region of interest" description="Disordered" evidence="9">
    <location>
        <begin position="1"/>
        <end position="26"/>
    </location>
</feature>
<reference evidence="12" key="1">
    <citation type="submission" date="2003-08" db="EMBL/GenBank/DDBJ databases">
        <authorList>
            <person name="Birren B."/>
            <person name="Nusbaum C."/>
            <person name="Abebe A."/>
            <person name="Abouelleil A."/>
            <person name="Adekoya E."/>
            <person name="Ait-zahra M."/>
            <person name="Allen N."/>
            <person name="Allen T."/>
            <person name="An P."/>
            <person name="Anderson M."/>
            <person name="Anderson S."/>
            <person name="Arachchi H."/>
            <person name="Armbruster J."/>
            <person name="Bachantsang P."/>
            <person name="Baldwin J."/>
            <person name="Barry A."/>
            <person name="Bayul T."/>
            <person name="Blitshsteyn B."/>
            <person name="Bloom T."/>
            <person name="Blye J."/>
            <person name="Boguslavskiy L."/>
            <person name="Borowsky M."/>
            <person name="Boukhgalter B."/>
            <person name="Brunache A."/>
            <person name="Butler J."/>
            <person name="Calixte N."/>
            <person name="Calvo S."/>
            <person name="Camarata J."/>
            <person name="Campo K."/>
            <person name="Chang J."/>
            <person name="Cheshatsang Y."/>
            <person name="Citroen M."/>
            <person name="Collymore A."/>
            <person name="Considine T."/>
            <person name="Cook A."/>
            <person name="Cooke P."/>
            <person name="Corum B."/>
            <person name="Cuomo C."/>
            <person name="David R."/>
            <person name="Dawoe T."/>
            <person name="Degray S."/>
            <person name="Dodge S."/>
            <person name="Dooley K."/>
            <person name="Dorje P."/>
            <person name="Dorjee K."/>
            <person name="Dorris L."/>
            <person name="Duffey N."/>
            <person name="Dupes A."/>
            <person name="Elkins T."/>
            <person name="Engels R."/>
            <person name="Erickson J."/>
            <person name="Farina A."/>
            <person name="Faro S."/>
            <person name="Ferreira P."/>
            <person name="Fischer H."/>
            <person name="Fitzgerald M."/>
            <person name="Foley K."/>
            <person name="Gage D."/>
            <person name="Galagan J."/>
            <person name="Gearin G."/>
            <person name="Gnerre S."/>
            <person name="Gnirke A."/>
            <person name="Goyette A."/>
            <person name="Graham J."/>
            <person name="Grandbois E."/>
            <person name="Gyaltsen K."/>
            <person name="Hafez N."/>
            <person name="Hagopian D."/>
            <person name="Hagos B."/>
            <person name="Hall J."/>
            <person name="Hatcher B."/>
            <person name="Heller A."/>
            <person name="Higgins H."/>
            <person name="Honan T."/>
            <person name="Horn A."/>
            <person name="Houde N."/>
            <person name="Hughes L."/>
            <person name="Hulme W."/>
            <person name="Husby E."/>
            <person name="Iliev I."/>
            <person name="Jaffe D."/>
            <person name="Jones C."/>
            <person name="Kamal M."/>
            <person name="Kamat A."/>
            <person name="Kamvysselis M."/>
            <person name="Karlsson E."/>
            <person name="Kells C."/>
            <person name="Kieu A."/>
            <person name="Kisner P."/>
            <person name="Kodira C."/>
            <person name="Kulbokas E."/>
            <person name="Labutti K."/>
            <person name="Lama D."/>
            <person name="Landers T."/>
            <person name="Leger J."/>
            <person name="Levine S."/>
            <person name="Lewis D."/>
            <person name="Lewis T."/>
            <person name="Lindblad-toh K."/>
            <person name="Liu X."/>
            <person name="Lokyitsang T."/>
            <person name="Lokyitsang Y."/>
            <person name="Lucien O."/>
            <person name="Lui A."/>
            <person name="Ma L.J."/>
            <person name="Mabbitt R."/>
            <person name="Macdonald J."/>
            <person name="Maclean C."/>
            <person name="Major J."/>
            <person name="Manning J."/>
            <person name="Marabella R."/>
            <person name="Maru K."/>
            <person name="Matthews C."/>
            <person name="Mauceli E."/>
            <person name="Mccarthy M."/>
            <person name="Mcdonough S."/>
            <person name="Mcghee T."/>
            <person name="Meldrim J."/>
            <person name="Meneus L."/>
            <person name="Mesirov J."/>
            <person name="Mihalev A."/>
            <person name="Mihova T."/>
            <person name="Mikkelsen T."/>
            <person name="Mlenga V."/>
            <person name="Moru K."/>
            <person name="Mozes J."/>
            <person name="Mulrain L."/>
            <person name="Munson G."/>
            <person name="Naylor J."/>
            <person name="Newes C."/>
            <person name="Nguyen C."/>
            <person name="Nguyen N."/>
            <person name="Nguyen T."/>
            <person name="Nicol R."/>
            <person name="Nielsen C."/>
            <person name="Nizzari M."/>
            <person name="Norbu C."/>
            <person name="Norbu N."/>
            <person name="O'donnell P."/>
            <person name="Okoawo O."/>
            <person name="O'leary S."/>
            <person name="Omotosho B."/>
            <person name="O'neill K."/>
            <person name="Osman S."/>
            <person name="Parker S."/>
            <person name="Perrin D."/>
            <person name="Phunkhang P."/>
            <person name="Piqani B."/>
            <person name="Purcell S."/>
            <person name="Rachupka T."/>
            <person name="Ramasamy U."/>
            <person name="Rameau R."/>
            <person name="Ray V."/>
            <person name="Raymond C."/>
            <person name="Retta R."/>
            <person name="Richardson S."/>
            <person name="Rise C."/>
            <person name="Rodriguez J."/>
            <person name="Rogers J."/>
            <person name="Rogov P."/>
            <person name="Rutman M."/>
            <person name="Schupbach R."/>
            <person name="Seaman C."/>
            <person name="Settipalli S."/>
            <person name="Sharpe T."/>
            <person name="Sheridan J."/>
            <person name="Sherpa N."/>
            <person name="Shi J."/>
            <person name="Smirnov S."/>
            <person name="Smith C."/>
            <person name="Sougnez C."/>
            <person name="Spencer B."/>
            <person name="Stalker J."/>
            <person name="Stange-thomann N."/>
            <person name="Stavropoulos S."/>
            <person name="Stetson K."/>
            <person name="Stone C."/>
            <person name="Stone S."/>
            <person name="Stubbs M."/>
            <person name="Talamas J."/>
            <person name="Tchuinga P."/>
            <person name="Tenzing P."/>
            <person name="Tesfaye S."/>
            <person name="Theodore J."/>
            <person name="Thoulutsang Y."/>
            <person name="Topham K."/>
            <person name="Towey S."/>
            <person name="Tsamla T."/>
            <person name="Tsomo N."/>
            <person name="Vallee D."/>
            <person name="Vassiliev H."/>
            <person name="Venkataraman V."/>
            <person name="Vinson J."/>
            <person name="Vo A."/>
            <person name="Wade C."/>
            <person name="Wang S."/>
            <person name="Wangchuk T."/>
            <person name="Wangdi T."/>
            <person name="Whittaker C."/>
            <person name="Wilkinson J."/>
            <person name="Wu Y."/>
            <person name="Wyman D."/>
            <person name="Yadav S."/>
            <person name="Yang S."/>
            <person name="Yang X."/>
            <person name="Yeager S."/>
            <person name="Yee E."/>
            <person name="Young G."/>
            <person name="Zainoun J."/>
            <person name="Zembeck L."/>
            <person name="Zimmer A."/>
            <person name="Zody M."/>
            <person name="Lander E."/>
        </authorList>
    </citation>
    <scope>NUCLEOTIDE SEQUENCE [LARGE SCALE GENOMIC DNA]</scope>
</reference>